<keyword evidence="5" id="KW-1133">Transmembrane helix</keyword>
<keyword evidence="8" id="KW-1185">Reference proteome</keyword>
<dbReference type="EMBL" id="ASGP02000001">
    <property type="protein sequence ID" value="KAH9527839.1"/>
    <property type="molecule type" value="Genomic_DNA"/>
</dbReference>
<keyword evidence="1 4" id="KW-0479">Metal-binding</keyword>
<keyword evidence="2 4" id="KW-0862">Zinc</keyword>
<keyword evidence="5" id="KW-0812">Transmembrane</keyword>
<feature type="transmembrane region" description="Helical" evidence="5">
    <location>
        <begin position="12"/>
        <end position="34"/>
    </location>
</feature>
<dbReference type="Proteomes" id="UP000790347">
    <property type="component" value="Unassembled WGS sequence"/>
</dbReference>
<organism evidence="7 8">
    <name type="scientific">Dermatophagoides farinae</name>
    <name type="common">American house dust mite</name>
    <dbReference type="NCBI Taxonomy" id="6954"/>
    <lineage>
        <taxon>Eukaryota</taxon>
        <taxon>Metazoa</taxon>
        <taxon>Ecdysozoa</taxon>
        <taxon>Arthropoda</taxon>
        <taxon>Chelicerata</taxon>
        <taxon>Arachnida</taxon>
        <taxon>Acari</taxon>
        <taxon>Acariformes</taxon>
        <taxon>Sarcoptiformes</taxon>
        <taxon>Astigmata</taxon>
        <taxon>Psoroptidia</taxon>
        <taxon>Analgoidea</taxon>
        <taxon>Pyroglyphidae</taxon>
        <taxon>Dermatophagoidinae</taxon>
        <taxon>Dermatophagoides</taxon>
    </lineage>
</organism>
<dbReference type="SMART" id="SM00132">
    <property type="entry name" value="LIM"/>
    <property type="match status" value="1"/>
</dbReference>
<reference evidence="7" key="1">
    <citation type="submission" date="2013-05" db="EMBL/GenBank/DDBJ databases">
        <authorList>
            <person name="Yim A.K.Y."/>
            <person name="Chan T.F."/>
            <person name="Ji K.M."/>
            <person name="Liu X.Y."/>
            <person name="Zhou J.W."/>
            <person name="Li R.Q."/>
            <person name="Yang K.Y."/>
            <person name="Li J."/>
            <person name="Li M."/>
            <person name="Law P.T.W."/>
            <person name="Wu Y.L."/>
            <person name="Cai Z.L."/>
            <person name="Qin H."/>
            <person name="Bao Y."/>
            <person name="Leung R.K.K."/>
            <person name="Ng P.K.S."/>
            <person name="Zou J."/>
            <person name="Zhong X.J."/>
            <person name="Ran P.X."/>
            <person name="Zhong N.S."/>
            <person name="Liu Z.G."/>
            <person name="Tsui S.K.W."/>
        </authorList>
    </citation>
    <scope>NUCLEOTIDE SEQUENCE</scope>
    <source>
        <strain evidence="7">Derf</strain>
        <tissue evidence="7">Whole organism</tissue>
    </source>
</reference>
<evidence type="ECO:0000256" key="4">
    <source>
        <dbReference type="PROSITE-ProRule" id="PRU00125"/>
    </source>
</evidence>
<comment type="caution">
    <text evidence="7">The sequence shown here is derived from an EMBL/GenBank/DDBJ whole genome shotgun (WGS) entry which is preliminary data.</text>
</comment>
<proteinExistence type="predicted"/>
<dbReference type="AlphaFoldDB" id="A0A922IAB4"/>
<accession>A0A922IAB4</accession>
<dbReference type="Pfam" id="PF00412">
    <property type="entry name" value="LIM"/>
    <property type="match status" value="1"/>
</dbReference>
<sequence length="146" mass="16970">MNESVKKYPKLLLLTLNSFILCFFVFLVILYPVLQDEQQAAIDINGIRNSRGIWLMAAQINCYQCGQLIEPLELAFRIPYGHKQLIHYHVHCFTCSECSRQLHKGELYGLTTNTHTGLNIYCEQHYRQRQRQSSKCSNQGIMSDVK</sequence>
<evidence type="ECO:0000313" key="8">
    <source>
        <dbReference type="Proteomes" id="UP000790347"/>
    </source>
</evidence>
<evidence type="ECO:0000256" key="2">
    <source>
        <dbReference type="ARBA" id="ARBA00022833"/>
    </source>
</evidence>
<feature type="domain" description="LIM zinc-binding" evidence="6">
    <location>
        <begin position="60"/>
        <end position="132"/>
    </location>
</feature>
<evidence type="ECO:0000256" key="1">
    <source>
        <dbReference type="ARBA" id="ARBA00022723"/>
    </source>
</evidence>
<evidence type="ECO:0000256" key="5">
    <source>
        <dbReference type="SAM" id="Phobius"/>
    </source>
</evidence>
<evidence type="ECO:0000313" key="7">
    <source>
        <dbReference type="EMBL" id="KAH9527839.1"/>
    </source>
</evidence>
<dbReference type="InterPro" id="IPR001781">
    <property type="entry name" value="Znf_LIM"/>
</dbReference>
<evidence type="ECO:0000259" key="6">
    <source>
        <dbReference type="PROSITE" id="PS50023"/>
    </source>
</evidence>
<name>A0A922IAB4_DERFA</name>
<dbReference type="Gene3D" id="2.10.110.10">
    <property type="entry name" value="Cysteine Rich Protein"/>
    <property type="match status" value="1"/>
</dbReference>
<evidence type="ECO:0000256" key="3">
    <source>
        <dbReference type="ARBA" id="ARBA00023038"/>
    </source>
</evidence>
<dbReference type="GO" id="GO:0046872">
    <property type="term" value="F:metal ion binding"/>
    <property type="evidence" value="ECO:0007669"/>
    <property type="project" value="UniProtKB-KW"/>
</dbReference>
<protein>
    <recommendedName>
        <fullName evidence="6">LIM zinc-binding domain-containing protein</fullName>
    </recommendedName>
</protein>
<dbReference type="PROSITE" id="PS50023">
    <property type="entry name" value="LIM_DOMAIN_2"/>
    <property type="match status" value="1"/>
</dbReference>
<keyword evidence="3 4" id="KW-0440">LIM domain</keyword>
<gene>
    <name evidence="7" type="ORF">DERF_001832</name>
</gene>
<reference evidence="7" key="2">
    <citation type="journal article" date="2022" name="Res Sq">
        <title>Comparative Genomics Reveals Insights into the Divergent Evolution of Astigmatic Mites and Household Pest Adaptations.</title>
        <authorList>
            <person name="Xiong Q."/>
            <person name="Wan A.T.-Y."/>
            <person name="Liu X.-Y."/>
            <person name="Fung C.S.-H."/>
            <person name="Xiao X."/>
            <person name="Malainual N."/>
            <person name="Hou J."/>
            <person name="Wang L."/>
            <person name="Wang M."/>
            <person name="Yang K."/>
            <person name="Cui Y."/>
            <person name="Leung E."/>
            <person name="Nong W."/>
            <person name="Shin S.-K."/>
            <person name="Au S."/>
            <person name="Jeong K.Y."/>
            <person name="Chew F.T."/>
            <person name="Hui J."/>
            <person name="Leung T.F."/>
            <person name="Tungtrongchitr A."/>
            <person name="Zhong N."/>
            <person name="Liu Z."/>
            <person name="Tsui S."/>
        </authorList>
    </citation>
    <scope>NUCLEOTIDE SEQUENCE</scope>
    <source>
        <strain evidence="7">Derf</strain>
        <tissue evidence="7">Whole organism</tissue>
    </source>
</reference>
<keyword evidence="5" id="KW-0472">Membrane</keyword>